<evidence type="ECO:0000313" key="1">
    <source>
        <dbReference type="EMBL" id="AKD25232.1"/>
    </source>
</evidence>
<accession>A0A0E3ZL87</accession>
<organism evidence="1 2">
    <name type="scientific">Polynucleobacter duraquae</name>
    <dbReference type="NCBI Taxonomy" id="1835254"/>
    <lineage>
        <taxon>Bacteria</taxon>
        <taxon>Pseudomonadati</taxon>
        <taxon>Pseudomonadota</taxon>
        <taxon>Betaproteobacteria</taxon>
        <taxon>Burkholderiales</taxon>
        <taxon>Burkholderiaceae</taxon>
        <taxon>Polynucleobacter</taxon>
    </lineage>
</organism>
<keyword evidence="2" id="KW-1185">Reference proteome</keyword>
<dbReference type="AlphaFoldDB" id="A0A0E3ZL87"/>
<dbReference type="STRING" id="1835254.CL55_00008990"/>
<dbReference type="RefSeq" id="WP_046330060.1">
    <property type="nucleotide sequence ID" value="NZ_CP007501.1"/>
</dbReference>
<name>A0A0E3ZL87_9BURK</name>
<reference evidence="1 2" key="1">
    <citation type="submission" date="2014-03" db="EMBL/GenBank/DDBJ databases">
        <title>Genome of Polynucleobacter strain MWH-MoK4.</title>
        <authorList>
            <person name="Hahn M.W."/>
        </authorList>
    </citation>
    <scope>NUCLEOTIDE SEQUENCE [LARGE SCALE GENOMIC DNA]</scope>
    <source>
        <strain evidence="1 2">MWH-MoK4</strain>
    </source>
</reference>
<dbReference type="PATRIC" id="fig|576611.7.peg.915"/>
<gene>
    <name evidence="1" type="ORF">CL55_00008990</name>
</gene>
<sequence>MLAIGIVNIWLLHDYSLSHFENLDDKTAYLDAYAKLYNLFEDWSITPSHFGDSAAGDVIPVMNAFQIKTKEKIEQLKTKKKSVKSVDVSKIVIYKNILKKFNNYKTYGLKDVDSLLDELNNSRVLVAPSGVATLNLLSNVKFSKLNIISFADLSVSKHGQKLNGVEVRSYKDLKNINFDKIIITSEYFMNSILNDMSDSFHINDKEIILISDEPLNRRY</sequence>
<dbReference type="Proteomes" id="UP000061135">
    <property type="component" value="Chromosome"/>
</dbReference>
<dbReference type="KEGG" id="pdq:CL55_00008990"/>
<protein>
    <submittedName>
        <fullName evidence="1">Uncharacterized protein</fullName>
    </submittedName>
</protein>
<dbReference type="HOGENOM" id="CLU_1260481_0_0_4"/>
<dbReference type="EMBL" id="CP007501">
    <property type="protein sequence ID" value="AKD25232.1"/>
    <property type="molecule type" value="Genomic_DNA"/>
</dbReference>
<proteinExistence type="predicted"/>
<evidence type="ECO:0000313" key="2">
    <source>
        <dbReference type="Proteomes" id="UP000061135"/>
    </source>
</evidence>
<dbReference type="Gene3D" id="3.40.50.720">
    <property type="entry name" value="NAD(P)-binding Rossmann-like Domain"/>
    <property type="match status" value="1"/>
</dbReference>